<dbReference type="InterPro" id="IPR036188">
    <property type="entry name" value="FAD/NAD-bd_sf"/>
</dbReference>
<dbReference type="OMA" id="EHAMGNA"/>
<organism evidence="10 11">
    <name type="scientific">Tigriopus californicus</name>
    <name type="common">Marine copepod</name>
    <dbReference type="NCBI Taxonomy" id="6832"/>
    <lineage>
        <taxon>Eukaryota</taxon>
        <taxon>Metazoa</taxon>
        <taxon>Ecdysozoa</taxon>
        <taxon>Arthropoda</taxon>
        <taxon>Crustacea</taxon>
        <taxon>Multicrustacea</taxon>
        <taxon>Hexanauplia</taxon>
        <taxon>Copepoda</taxon>
        <taxon>Harpacticoida</taxon>
        <taxon>Harpacticidae</taxon>
        <taxon>Tigriopus</taxon>
    </lineage>
</organism>
<keyword evidence="7" id="KW-1133">Transmembrane helix</keyword>
<dbReference type="GO" id="GO:0050660">
    <property type="term" value="F:flavin adenine dinucleotide binding"/>
    <property type="evidence" value="ECO:0007669"/>
    <property type="project" value="InterPro"/>
</dbReference>
<keyword evidence="11" id="KW-1185">Reference proteome</keyword>
<dbReference type="AlphaFoldDB" id="A0A553PHM5"/>
<dbReference type="InterPro" id="IPR000172">
    <property type="entry name" value="GMC_OxRdtase_N"/>
</dbReference>
<dbReference type="SUPFAM" id="SSF51905">
    <property type="entry name" value="FAD/NAD(P)-binding domain"/>
    <property type="match status" value="1"/>
</dbReference>
<evidence type="ECO:0000256" key="4">
    <source>
        <dbReference type="ARBA" id="ARBA00022827"/>
    </source>
</evidence>
<evidence type="ECO:0000256" key="6">
    <source>
        <dbReference type="RuleBase" id="RU003968"/>
    </source>
</evidence>
<accession>A0A553PHM5</accession>
<dbReference type="InterPro" id="IPR012132">
    <property type="entry name" value="GMC_OxRdtase"/>
</dbReference>
<evidence type="ECO:0000256" key="3">
    <source>
        <dbReference type="ARBA" id="ARBA00022630"/>
    </source>
</evidence>
<evidence type="ECO:0000259" key="8">
    <source>
        <dbReference type="PROSITE" id="PS00623"/>
    </source>
</evidence>
<keyword evidence="3 6" id="KW-0285">Flavoprotein</keyword>
<dbReference type="PANTHER" id="PTHR11552:SF147">
    <property type="entry name" value="CHOLINE DEHYDROGENASE, MITOCHONDRIAL"/>
    <property type="match status" value="1"/>
</dbReference>
<gene>
    <name evidence="10" type="ORF">TCAL_17013</name>
</gene>
<feature type="transmembrane region" description="Helical" evidence="7">
    <location>
        <begin position="6"/>
        <end position="28"/>
    </location>
</feature>
<evidence type="ECO:0000256" key="2">
    <source>
        <dbReference type="ARBA" id="ARBA00010790"/>
    </source>
</evidence>
<evidence type="ECO:0000313" key="11">
    <source>
        <dbReference type="Proteomes" id="UP000318571"/>
    </source>
</evidence>
<dbReference type="STRING" id="6832.A0A553PHM5"/>
<dbReference type="PIRSF" id="PIRSF000137">
    <property type="entry name" value="Alcohol_oxidase"/>
    <property type="match status" value="1"/>
</dbReference>
<evidence type="ECO:0000259" key="9">
    <source>
        <dbReference type="PROSITE" id="PS00624"/>
    </source>
</evidence>
<dbReference type="GO" id="GO:0016614">
    <property type="term" value="F:oxidoreductase activity, acting on CH-OH group of donors"/>
    <property type="evidence" value="ECO:0007669"/>
    <property type="project" value="InterPro"/>
</dbReference>
<dbReference type="SUPFAM" id="SSF54373">
    <property type="entry name" value="FAD-linked reductases, C-terminal domain"/>
    <property type="match status" value="1"/>
</dbReference>
<dbReference type="EMBL" id="VCGU01000004">
    <property type="protein sequence ID" value="TRY77183.1"/>
    <property type="molecule type" value="Genomic_DNA"/>
</dbReference>
<feature type="domain" description="Glucose-methanol-choline oxidoreductase N-terminal" evidence="9">
    <location>
        <begin position="297"/>
        <end position="311"/>
    </location>
</feature>
<dbReference type="PROSITE" id="PS00623">
    <property type="entry name" value="GMC_OXRED_1"/>
    <property type="match status" value="1"/>
</dbReference>
<keyword evidence="7" id="KW-0812">Transmembrane</keyword>
<evidence type="ECO:0000313" key="10">
    <source>
        <dbReference type="EMBL" id="TRY77183.1"/>
    </source>
</evidence>
<dbReference type="PROSITE" id="PS00624">
    <property type="entry name" value="GMC_OXRED_2"/>
    <property type="match status" value="1"/>
</dbReference>
<comment type="caution">
    <text evidence="10">The sequence shown here is derived from an EMBL/GenBank/DDBJ whole genome shotgun (WGS) entry which is preliminary data.</text>
</comment>
<evidence type="ECO:0000256" key="1">
    <source>
        <dbReference type="ARBA" id="ARBA00001974"/>
    </source>
</evidence>
<feature type="domain" description="Glucose-methanol-choline oxidoreductase N-terminal" evidence="8">
    <location>
        <begin position="121"/>
        <end position="144"/>
    </location>
</feature>
<keyword evidence="7" id="KW-0472">Membrane</keyword>
<feature type="binding site" evidence="5">
    <location>
        <position position="123"/>
    </location>
    <ligand>
        <name>FAD</name>
        <dbReference type="ChEBI" id="CHEBI:57692"/>
    </ligand>
</feature>
<dbReference type="PANTHER" id="PTHR11552">
    <property type="entry name" value="GLUCOSE-METHANOL-CHOLINE GMC OXIDOREDUCTASE"/>
    <property type="match status" value="1"/>
</dbReference>
<dbReference type="Proteomes" id="UP000318571">
    <property type="component" value="Chromosome 5"/>
</dbReference>
<evidence type="ECO:0000256" key="5">
    <source>
        <dbReference type="PIRSR" id="PIRSR000137-2"/>
    </source>
</evidence>
<dbReference type="Gene3D" id="3.50.50.60">
    <property type="entry name" value="FAD/NAD(P)-binding domain"/>
    <property type="match status" value="3"/>
</dbReference>
<keyword evidence="4 5" id="KW-0274">FAD</keyword>
<dbReference type="Pfam" id="PF00732">
    <property type="entry name" value="GMC_oxred_N"/>
    <property type="match status" value="1"/>
</dbReference>
<sequence length="515" mass="57572">MNLHILYYWILVVTSLVFYSYVHLSYYVQMYFTKLMVAPPKDASNYDFLVIGSGSAGSVVAGRLAEAGHHVLLIEAGGPSNWLQGIPAFVSHFMSSPYDWKYDFVPSENAGQGVVMSIPRGKVLGGSSMLNWMLYLRGHRKDYDEWESFGNTGWSYKDVLPYYKKSESFYGKVDQQENFHGSNGPTGVKQTPHRHPINHVYNQGFREMGYELGDPNGASEGGFFEHVQVTIDKDSWRLGTYRSYVEPLLGKANIDVLTFAQATKLIFEGKRAVGVEVNRFGQTLKYYAQKEVILSAGAIASPHLLMLSGVGPKNHLEHLNIPVIKDLPVGDNLQDHLHVYYPFYMNGTKSGLTTSPFNVLNPLNYIDFFLNGAGPLADNNIGSNGYYNTKHNPDQTRPDAQMHSCAYAHGNDFGAAMKDSYRYKGKSWEYMFEPYLGMETNDKTAVVDPRLRVYGLESLRVIDASIMPTIVSGNTHGPVIMIGEKGADMIIQDWAQSSEAKPAVKIPSDSRKDEL</sequence>
<proteinExistence type="inferred from homology"/>
<dbReference type="Pfam" id="PF05199">
    <property type="entry name" value="GMC_oxred_C"/>
    <property type="match status" value="1"/>
</dbReference>
<reference evidence="10 11" key="1">
    <citation type="journal article" date="2018" name="Nat. Ecol. Evol.">
        <title>Genomic signatures of mitonuclear coevolution across populations of Tigriopus californicus.</title>
        <authorList>
            <person name="Barreto F.S."/>
            <person name="Watson E.T."/>
            <person name="Lima T.G."/>
            <person name="Willett C.S."/>
            <person name="Edmands S."/>
            <person name="Li W."/>
            <person name="Burton R.S."/>
        </authorList>
    </citation>
    <scope>NUCLEOTIDE SEQUENCE [LARGE SCALE GENOMIC DNA]</scope>
    <source>
        <strain evidence="10 11">San Diego</strain>
    </source>
</reference>
<comment type="similarity">
    <text evidence="2 6">Belongs to the GMC oxidoreductase family.</text>
</comment>
<dbReference type="InterPro" id="IPR007867">
    <property type="entry name" value="GMC_OxRtase_C"/>
</dbReference>
<evidence type="ECO:0000256" key="7">
    <source>
        <dbReference type="SAM" id="Phobius"/>
    </source>
</evidence>
<name>A0A553PHM5_TIGCA</name>
<comment type="cofactor">
    <cofactor evidence="1 5">
        <name>FAD</name>
        <dbReference type="ChEBI" id="CHEBI:57692"/>
    </cofactor>
</comment>
<protein>
    <recommendedName>
        <fullName evidence="8 9">Glucose-methanol-choline oxidoreductase N-terminal domain-containing protein</fullName>
    </recommendedName>
</protein>